<dbReference type="InterPro" id="IPR027469">
    <property type="entry name" value="Cation_efflux_TMD_sf"/>
</dbReference>
<reference evidence="8 9" key="1">
    <citation type="journal article" date="2014" name="Genome Announc.">
        <title>Draft Genome Sequence of the Haloacid-Degrading Burkholderia caribensis Strain MBA4.</title>
        <authorList>
            <person name="Pan Y."/>
            <person name="Kong K.F."/>
            <person name="Tsang J.S."/>
        </authorList>
    </citation>
    <scope>NUCLEOTIDE SEQUENCE [LARGE SCALE GENOMIC DNA]</scope>
    <source>
        <strain evidence="8 9">MBA4</strain>
    </source>
</reference>
<keyword evidence="4 6" id="KW-1133">Transmembrane helix</keyword>
<dbReference type="PROSITE" id="PS51257">
    <property type="entry name" value="PROKAR_LIPOPROTEIN"/>
    <property type="match status" value="1"/>
</dbReference>
<evidence type="ECO:0000256" key="4">
    <source>
        <dbReference type="ARBA" id="ARBA00022989"/>
    </source>
</evidence>
<evidence type="ECO:0000256" key="6">
    <source>
        <dbReference type="SAM" id="Phobius"/>
    </source>
</evidence>
<name>A0A0P0RK66_9BURK</name>
<dbReference type="KEGG" id="bcai:K788_0004729"/>
<comment type="subcellular location">
    <subcellularLocation>
        <location evidence="1">Membrane</location>
        <topology evidence="1">Multi-pass membrane protein</topology>
    </subcellularLocation>
</comment>
<dbReference type="AlphaFoldDB" id="A0A0P0RK66"/>
<keyword evidence="5 6" id="KW-0472">Membrane</keyword>
<evidence type="ECO:0000313" key="8">
    <source>
        <dbReference type="EMBL" id="ALL69054.1"/>
    </source>
</evidence>
<evidence type="ECO:0000256" key="1">
    <source>
        <dbReference type="ARBA" id="ARBA00004141"/>
    </source>
</evidence>
<feature type="transmembrane region" description="Helical" evidence="6">
    <location>
        <begin position="195"/>
        <end position="214"/>
    </location>
</feature>
<dbReference type="SUPFAM" id="SSF161111">
    <property type="entry name" value="Cation efflux protein transmembrane domain-like"/>
    <property type="match status" value="1"/>
</dbReference>
<dbReference type="Proteomes" id="UP000019146">
    <property type="component" value="Chromosome 2"/>
</dbReference>
<dbReference type="InterPro" id="IPR002524">
    <property type="entry name" value="Cation_efflux"/>
</dbReference>
<dbReference type="NCBIfam" id="TIGR01297">
    <property type="entry name" value="CDF"/>
    <property type="match status" value="1"/>
</dbReference>
<dbReference type="GeneID" id="69972670"/>
<evidence type="ECO:0000256" key="3">
    <source>
        <dbReference type="ARBA" id="ARBA00022692"/>
    </source>
</evidence>
<organism evidence="8 9">
    <name type="scientific">Paraburkholderia caribensis MBA4</name>
    <dbReference type="NCBI Taxonomy" id="1323664"/>
    <lineage>
        <taxon>Bacteria</taxon>
        <taxon>Pseudomonadati</taxon>
        <taxon>Pseudomonadota</taxon>
        <taxon>Betaproteobacteria</taxon>
        <taxon>Burkholderiales</taxon>
        <taxon>Burkholderiaceae</taxon>
        <taxon>Paraburkholderia</taxon>
    </lineage>
</organism>
<dbReference type="EMBL" id="CP012747">
    <property type="protein sequence ID" value="ALL69054.1"/>
    <property type="molecule type" value="Genomic_DNA"/>
</dbReference>
<dbReference type="GO" id="GO:0008324">
    <property type="term" value="F:monoatomic cation transmembrane transporter activity"/>
    <property type="evidence" value="ECO:0007669"/>
    <property type="project" value="InterPro"/>
</dbReference>
<feature type="transmembrane region" description="Helical" evidence="6">
    <location>
        <begin position="119"/>
        <end position="140"/>
    </location>
</feature>
<dbReference type="RefSeq" id="WP_035996958.1">
    <property type="nucleotide sequence ID" value="NZ_CP012747.1"/>
</dbReference>
<evidence type="ECO:0000259" key="7">
    <source>
        <dbReference type="Pfam" id="PF01545"/>
    </source>
</evidence>
<keyword evidence="2" id="KW-0813">Transport</keyword>
<dbReference type="InterPro" id="IPR040177">
    <property type="entry name" value="SLC30A9"/>
</dbReference>
<feature type="domain" description="Cation efflux protein transmembrane" evidence="7">
    <location>
        <begin position="17"/>
        <end position="223"/>
    </location>
</feature>
<dbReference type="Pfam" id="PF01545">
    <property type="entry name" value="Cation_efflux"/>
    <property type="match status" value="1"/>
</dbReference>
<dbReference type="InterPro" id="IPR058533">
    <property type="entry name" value="Cation_efflux_TM"/>
</dbReference>
<dbReference type="GO" id="GO:0016020">
    <property type="term" value="C:membrane"/>
    <property type="evidence" value="ECO:0007669"/>
    <property type="project" value="UniProtKB-SubCell"/>
</dbReference>
<proteinExistence type="predicted"/>
<feature type="transmembrane region" description="Helical" evidence="6">
    <location>
        <begin position="83"/>
        <end position="107"/>
    </location>
</feature>
<evidence type="ECO:0000313" key="9">
    <source>
        <dbReference type="Proteomes" id="UP000019146"/>
    </source>
</evidence>
<dbReference type="PANTHER" id="PTHR13414:SF9">
    <property type="entry name" value="PROTON-COUPLED ZINC ANTIPORTER SLC30A9, MITOCHONDRIAL"/>
    <property type="match status" value="1"/>
</dbReference>
<feature type="transmembrane region" description="Helical" evidence="6">
    <location>
        <begin position="15"/>
        <end position="36"/>
    </location>
</feature>
<evidence type="ECO:0000256" key="5">
    <source>
        <dbReference type="ARBA" id="ARBA00023136"/>
    </source>
</evidence>
<gene>
    <name evidence="8" type="ORF">K788_0004729</name>
</gene>
<keyword evidence="3 6" id="KW-0812">Transmembrane</keyword>
<dbReference type="Gene3D" id="1.20.1510.10">
    <property type="entry name" value="Cation efflux protein transmembrane domain"/>
    <property type="match status" value="1"/>
</dbReference>
<sequence>MKVSRRRRASATPRAIYYALASNIAVAACKYIVALLTNSGAALAEAIHSSADCLNQLIMLYGHRRARTKPDEQHPFGFGREQYVYAMLVAMQLFIVGGLASVAVGIVRVLHPSPLDRPYLAVGVLCASGVIEGLALRATIRTIDPRHRAHGLLHWFRESGRPAVMLAVGEDFASVVGVAVSLIAVGASMLSRNPLFDSLGGIGVGVVLMGTALFSMREIKSLLVGESAHQHVREAMETWLKTRPEIRRVVSLVVLKWADDLVIAVQAELEVDGSAGDLVRAIDRVENELKSQFPAARWIYFEPELREHGRNPL</sequence>
<dbReference type="GO" id="GO:0006829">
    <property type="term" value="P:zinc ion transport"/>
    <property type="evidence" value="ECO:0007669"/>
    <property type="project" value="InterPro"/>
</dbReference>
<protein>
    <submittedName>
        <fullName evidence="8">Putative transport protein</fullName>
    </submittedName>
</protein>
<accession>A0A0P0RK66</accession>
<dbReference type="PANTHER" id="PTHR13414">
    <property type="entry name" value="HUEL-CATION TRANSPORTER"/>
    <property type="match status" value="1"/>
</dbReference>
<evidence type="ECO:0000256" key="2">
    <source>
        <dbReference type="ARBA" id="ARBA00022448"/>
    </source>
</evidence>
<feature type="transmembrane region" description="Helical" evidence="6">
    <location>
        <begin position="163"/>
        <end position="189"/>
    </location>
</feature>